<dbReference type="PANTHER" id="PTHR24006">
    <property type="entry name" value="UBIQUITIN CARBOXYL-TERMINAL HYDROLASE"/>
    <property type="match status" value="1"/>
</dbReference>
<comment type="caution">
    <text evidence="9">The sequence shown here is derived from an EMBL/GenBank/DDBJ whole genome shotgun (WGS) entry which is preliminary data.</text>
</comment>
<dbReference type="InterPro" id="IPR041432">
    <property type="entry name" value="UBP13_Znf-UBP_var"/>
</dbReference>
<evidence type="ECO:0000256" key="4">
    <source>
        <dbReference type="PROSITE-ProRule" id="PRU00502"/>
    </source>
</evidence>
<evidence type="ECO:0000313" key="9">
    <source>
        <dbReference type="EMBL" id="KAK6588969.1"/>
    </source>
</evidence>
<feature type="domain" description="USP" evidence="7">
    <location>
        <begin position="336"/>
        <end position="980"/>
    </location>
</feature>
<dbReference type="InterPro" id="IPR038765">
    <property type="entry name" value="Papain-like_cys_pep_sf"/>
</dbReference>
<evidence type="ECO:0000256" key="5">
    <source>
        <dbReference type="RuleBase" id="RU366025"/>
    </source>
</evidence>
<comment type="catalytic activity">
    <reaction evidence="5">
        <text>Thiol-dependent hydrolysis of ester, thioester, amide, peptide and isopeptide bonds formed by the C-terminal Gly of ubiquitin (a 76-residue protein attached to proteins as an intracellular targeting signal).</text>
        <dbReference type="EC" id="3.4.19.12"/>
    </reaction>
</comment>
<dbReference type="InterPro" id="IPR050164">
    <property type="entry name" value="Peptidase_C19"/>
</dbReference>
<evidence type="ECO:0000256" key="2">
    <source>
        <dbReference type="ARBA" id="ARBA00022771"/>
    </source>
</evidence>
<keyword evidence="2 4" id="KW-0863">Zinc-finger</keyword>
<reference evidence="9 10" key="1">
    <citation type="submission" date="2023-10" db="EMBL/GenBank/DDBJ databases">
        <title>Comparative genomics analysis reveals potential genetic determinants of host preference in Cryptosporidium xiaoi.</title>
        <authorList>
            <person name="Xiao L."/>
            <person name="Li J."/>
        </authorList>
    </citation>
    <scope>NUCLEOTIDE SEQUENCE [LARGE SCALE GENOMIC DNA]</scope>
    <source>
        <strain evidence="9 10">52996</strain>
    </source>
</reference>
<dbReference type="InterPro" id="IPR001607">
    <property type="entry name" value="Znf_UBP"/>
</dbReference>
<dbReference type="InterPro" id="IPR009060">
    <property type="entry name" value="UBA-like_sf"/>
</dbReference>
<proteinExistence type="inferred from homology"/>
<comment type="similarity">
    <text evidence="5">Belongs to the peptidase C19 family.</text>
</comment>
<dbReference type="PROSITE" id="PS50271">
    <property type="entry name" value="ZF_UBP"/>
    <property type="match status" value="1"/>
</dbReference>
<dbReference type="Gene3D" id="3.90.70.10">
    <property type="entry name" value="Cysteine proteinases"/>
    <property type="match status" value="2"/>
</dbReference>
<sequence>MDRSICSEYIEHLNNKILNREPVYKTQCQITFKNAFSRNGLYVNLKNLDAYCEDYLEWNSFLTGCRLYLNIQGSKEFHVENVKNPTNISIEKEGGYSFDGNVIKELYTYKVVEMPSKKCFELGDDNMPSELEEKLKYIIQYDSNNDIVGGKDSSSEVLSWSEERKMSKHANNLFQTNDSKKIPSSGWKCEKCGAMNNLWLNLSDGYIGCGRKLYGIGGGCFDGKEEGAALLHYKEYPERPLVVKLGTITQFGVADVFSYDPDEDDLVLDPNLTKHLSTFGINVGVLEKTEKNLTELQIEHNNKLDFRNSDENGYNSNGIAQSLVPLEKIGIRQYFVGIENAGNTCYINVILQFLSGVPEVKKLFVEHFDDIIDIYSNHLFKKSTPRNDIIVQFSKVINALVSNDVYIDRKYKIDNYILNVQNAKNKLKENNINDNIIESIFGTETDYNYVNILPLVFKKAVSHGNPEFSSSHQQDTQEYFSFLMDKLREKLEIFLKLSIEKDNKLVDPIKDFLGLFSFTHIERLECKQTGKVKLIKSNNNFISLSIPSHLYSAPNSVEIKQLQSSHRVSKKQRQDGPDVIEDEDSQNDVSSSDTLSSSPNNTNNVLYTNDLCMESNGDETINQKPIDLNLLLRNWNSEEIIDSFLSPCTNTIGKAGKTNYFKTMPKYLVIQIKRFYLSHDWKPQKITASVEAPEFLDIESLRRSDSLYNNESPFPDDTRFNNSDSSCHSSGGDVTRQCGESQHTIPEPLLTAVLDLGFTKDHAELAVKNTGTMDLNACIDWILCNSNNLELSSGSLASHVENVGSSLENKENSFDDLNEDTVQNVIAICCCSRIIALRALKISNGDVERAIQIIFDDPLMVENFQSGEEECKGEVVLGNGGSLTDTSYNLEELNVESDGEGKYELVAVICHLGNSVHSGHYICYLKRSLCLKEDDIQEGSELSVGENSKWFKFNDSRISLCKGSDLLQKESGYIYIYRRI</sequence>
<dbReference type="InterPro" id="IPR028889">
    <property type="entry name" value="USP"/>
</dbReference>
<dbReference type="PROSITE" id="PS00972">
    <property type="entry name" value="USP_1"/>
    <property type="match status" value="1"/>
</dbReference>
<dbReference type="SUPFAM" id="SSF54001">
    <property type="entry name" value="Cysteine proteinases"/>
    <property type="match status" value="1"/>
</dbReference>
<dbReference type="Gene3D" id="3.30.40.10">
    <property type="entry name" value="Zinc/RING finger domain, C3HC4 (zinc finger)"/>
    <property type="match status" value="2"/>
</dbReference>
<dbReference type="Proteomes" id="UP001311799">
    <property type="component" value="Unassembled WGS sequence"/>
</dbReference>
<name>A0AAV9XXD3_9CRYT</name>
<dbReference type="EMBL" id="JAWDEY010000018">
    <property type="protein sequence ID" value="KAK6588969.1"/>
    <property type="molecule type" value="Genomic_DNA"/>
</dbReference>
<feature type="domain" description="UBP-type" evidence="8">
    <location>
        <begin position="165"/>
        <end position="283"/>
    </location>
</feature>
<dbReference type="SUPFAM" id="SSF57850">
    <property type="entry name" value="RING/U-box"/>
    <property type="match status" value="1"/>
</dbReference>
<dbReference type="PROSITE" id="PS50235">
    <property type="entry name" value="USP_3"/>
    <property type="match status" value="1"/>
</dbReference>
<evidence type="ECO:0000259" key="7">
    <source>
        <dbReference type="PROSITE" id="PS50235"/>
    </source>
</evidence>
<dbReference type="InterPro" id="IPR001394">
    <property type="entry name" value="Peptidase_C19_UCH"/>
</dbReference>
<evidence type="ECO:0000259" key="8">
    <source>
        <dbReference type="PROSITE" id="PS50271"/>
    </source>
</evidence>
<dbReference type="CDD" id="cd02257">
    <property type="entry name" value="Peptidase_C19"/>
    <property type="match status" value="1"/>
</dbReference>
<accession>A0AAV9XXD3</accession>
<feature type="compositionally biased region" description="Low complexity" evidence="6">
    <location>
        <begin position="587"/>
        <end position="602"/>
    </location>
</feature>
<dbReference type="InterPro" id="IPR018200">
    <property type="entry name" value="USP_CS"/>
</dbReference>
<keyword evidence="5" id="KW-0645">Protease</keyword>
<keyword evidence="1" id="KW-0479">Metal-binding</keyword>
<dbReference type="SMART" id="SM00290">
    <property type="entry name" value="ZnF_UBP"/>
    <property type="match status" value="1"/>
</dbReference>
<dbReference type="GO" id="GO:0005829">
    <property type="term" value="C:cytosol"/>
    <property type="evidence" value="ECO:0007669"/>
    <property type="project" value="TreeGrafter"/>
</dbReference>
<gene>
    <name evidence="9" type="ORF">RS030_263671</name>
</gene>
<dbReference type="GO" id="GO:0006508">
    <property type="term" value="P:proteolysis"/>
    <property type="evidence" value="ECO:0007669"/>
    <property type="project" value="UniProtKB-KW"/>
</dbReference>
<dbReference type="AlphaFoldDB" id="A0AAV9XXD3"/>
<keyword evidence="5" id="KW-0833">Ubl conjugation pathway</keyword>
<dbReference type="Pfam" id="PF00443">
    <property type="entry name" value="UCH"/>
    <property type="match status" value="1"/>
</dbReference>
<dbReference type="GO" id="GO:0008270">
    <property type="term" value="F:zinc ion binding"/>
    <property type="evidence" value="ECO:0007669"/>
    <property type="project" value="UniProtKB-KW"/>
</dbReference>
<dbReference type="PROSITE" id="PS00973">
    <property type="entry name" value="USP_2"/>
    <property type="match status" value="1"/>
</dbReference>
<evidence type="ECO:0000313" key="10">
    <source>
        <dbReference type="Proteomes" id="UP001311799"/>
    </source>
</evidence>
<keyword evidence="10" id="KW-1185">Reference proteome</keyword>
<keyword evidence="5 9" id="KW-0378">Hydrolase</keyword>
<evidence type="ECO:0000256" key="6">
    <source>
        <dbReference type="SAM" id="MobiDB-lite"/>
    </source>
</evidence>
<dbReference type="InterPro" id="IPR013083">
    <property type="entry name" value="Znf_RING/FYVE/PHD"/>
</dbReference>
<dbReference type="PANTHER" id="PTHR24006:SF664">
    <property type="entry name" value="UBIQUITIN CARBOXYL-TERMINAL HYDROLASE"/>
    <property type="match status" value="1"/>
</dbReference>
<evidence type="ECO:0000256" key="3">
    <source>
        <dbReference type="ARBA" id="ARBA00022833"/>
    </source>
</evidence>
<dbReference type="EC" id="3.4.19.12" evidence="5"/>
<dbReference type="GO" id="GO:0004843">
    <property type="term" value="F:cysteine-type deubiquitinase activity"/>
    <property type="evidence" value="ECO:0007669"/>
    <property type="project" value="UniProtKB-UniRule"/>
</dbReference>
<organism evidence="9 10">
    <name type="scientific">Cryptosporidium xiaoi</name>
    <dbReference type="NCBI Taxonomy" id="659607"/>
    <lineage>
        <taxon>Eukaryota</taxon>
        <taxon>Sar</taxon>
        <taxon>Alveolata</taxon>
        <taxon>Apicomplexa</taxon>
        <taxon>Conoidasida</taxon>
        <taxon>Coccidia</taxon>
        <taxon>Eucoccidiorida</taxon>
        <taxon>Eimeriorina</taxon>
        <taxon>Cryptosporidiidae</taxon>
        <taxon>Cryptosporidium</taxon>
    </lineage>
</organism>
<protein>
    <recommendedName>
        <fullName evidence="5">Ubiquitin carboxyl-terminal hydrolase</fullName>
        <ecNumber evidence="5">3.4.19.12</ecNumber>
    </recommendedName>
</protein>
<feature type="compositionally biased region" description="Polar residues" evidence="6">
    <location>
        <begin position="720"/>
        <end position="729"/>
    </location>
</feature>
<dbReference type="GO" id="GO:0016579">
    <property type="term" value="P:protein deubiquitination"/>
    <property type="evidence" value="ECO:0007669"/>
    <property type="project" value="InterPro"/>
</dbReference>
<dbReference type="Pfam" id="PF02148">
    <property type="entry name" value="zf-UBP"/>
    <property type="match status" value="1"/>
</dbReference>
<dbReference type="SUPFAM" id="SSF46934">
    <property type="entry name" value="UBA-like"/>
    <property type="match status" value="1"/>
</dbReference>
<evidence type="ECO:0000256" key="1">
    <source>
        <dbReference type="ARBA" id="ARBA00022723"/>
    </source>
</evidence>
<keyword evidence="3" id="KW-0862">Zinc</keyword>
<keyword evidence="5" id="KW-0788">Thiol protease</keyword>
<dbReference type="Pfam" id="PF17807">
    <property type="entry name" value="zf-UBP_var"/>
    <property type="match status" value="1"/>
</dbReference>
<feature type="region of interest" description="Disordered" evidence="6">
    <location>
        <begin position="562"/>
        <end position="602"/>
    </location>
</feature>
<feature type="region of interest" description="Disordered" evidence="6">
    <location>
        <begin position="712"/>
        <end position="739"/>
    </location>
</feature>
<dbReference type="GO" id="GO:0005634">
    <property type="term" value="C:nucleus"/>
    <property type="evidence" value="ECO:0007669"/>
    <property type="project" value="TreeGrafter"/>
</dbReference>